<comment type="caution">
    <text evidence="1">The sequence shown here is derived from an EMBL/GenBank/DDBJ whole genome shotgun (WGS) entry which is preliminary data.</text>
</comment>
<accession>A0ACB7XEI8</accession>
<dbReference type="Proteomes" id="UP000828048">
    <property type="component" value="Chromosome 10"/>
</dbReference>
<gene>
    <name evidence="1" type="ORF">Vadar_000794</name>
</gene>
<keyword evidence="2" id="KW-1185">Reference proteome</keyword>
<dbReference type="EMBL" id="CM037160">
    <property type="protein sequence ID" value="KAH7839179.1"/>
    <property type="molecule type" value="Genomic_DNA"/>
</dbReference>
<name>A0ACB7XEI8_9ERIC</name>
<organism evidence="1 2">
    <name type="scientific">Vaccinium darrowii</name>
    <dbReference type="NCBI Taxonomy" id="229202"/>
    <lineage>
        <taxon>Eukaryota</taxon>
        <taxon>Viridiplantae</taxon>
        <taxon>Streptophyta</taxon>
        <taxon>Embryophyta</taxon>
        <taxon>Tracheophyta</taxon>
        <taxon>Spermatophyta</taxon>
        <taxon>Magnoliopsida</taxon>
        <taxon>eudicotyledons</taxon>
        <taxon>Gunneridae</taxon>
        <taxon>Pentapetalae</taxon>
        <taxon>asterids</taxon>
        <taxon>Ericales</taxon>
        <taxon>Ericaceae</taxon>
        <taxon>Vaccinioideae</taxon>
        <taxon>Vaccinieae</taxon>
        <taxon>Vaccinium</taxon>
    </lineage>
</organism>
<evidence type="ECO:0000313" key="2">
    <source>
        <dbReference type="Proteomes" id="UP000828048"/>
    </source>
</evidence>
<proteinExistence type="predicted"/>
<reference evidence="1 2" key="1">
    <citation type="journal article" date="2021" name="Hortic Res">
        <title>High-quality reference genome and annotation aids understanding of berry development for evergreen blueberry (Vaccinium darrowii).</title>
        <authorList>
            <person name="Yu J."/>
            <person name="Hulse-Kemp A.M."/>
            <person name="Babiker E."/>
            <person name="Staton M."/>
        </authorList>
    </citation>
    <scope>NUCLEOTIDE SEQUENCE [LARGE SCALE GENOMIC DNA]</scope>
    <source>
        <strain evidence="2">cv. NJ 8807/NJ 8810</strain>
        <tissue evidence="1">Young leaf</tissue>
    </source>
</reference>
<sequence>MMALSVPTYFKFKPPSLQHQRLRTHLEFISFRTHAFYFPTHGFRIDQKSRTTPVVVTSACSDSGPSYIGSLTSSSSNSGDGSVAVFVRMIGLDNDLLDREQAVVSLWKYSQGGKECVDAIMQFHGSINLIINLLQSHSSSTCEAASGLLRIISSFPMYREFVADSGAIEAITALLMRTSLNPEEKEQSIVLGG</sequence>
<evidence type="ECO:0000313" key="1">
    <source>
        <dbReference type="EMBL" id="KAH7839179.1"/>
    </source>
</evidence>
<protein>
    <submittedName>
        <fullName evidence="1">Uncharacterized protein</fullName>
    </submittedName>
</protein>